<name>A0ABU4AGE6_9HYPH</name>
<keyword evidence="8" id="KW-1185">Reference proteome</keyword>
<dbReference type="SUPFAM" id="SSF46785">
    <property type="entry name" value="Winged helix' DNA-binding domain"/>
    <property type="match status" value="1"/>
</dbReference>
<comment type="caution">
    <text evidence="7">The sequence shown here is derived from an EMBL/GenBank/DDBJ whole genome shotgun (WGS) entry which is preliminary data.</text>
</comment>
<evidence type="ECO:0000256" key="1">
    <source>
        <dbReference type="ARBA" id="ARBA00009437"/>
    </source>
</evidence>
<dbReference type="PANTHER" id="PTHR30118:SF15">
    <property type="entry name" value="TRANSCRIPTIONAL REGULATORY PROTEIN"/>
    <property type="match status" value="1"/>
</dbReference>
<dbReference type="Gene3D" id="3.40.190.10">
    <property type="entry name" value="Periplasmic binding protein-like II"/>
    <property type="match status" value="2"/>
</dbReference>
<evidence type="ECO:0000313" key="8">
    <source>
        <dbReference type="Proteomes" id="UP001185659"/>
    </source>
</evidence>
<evidence type="ECO:0000256" key="3">
    <source>
        <dbReference type="ARBA" id="ARBA00023015"/>
    </source>
</evidence>
<evidence type="ECO:0000259" key="6">
    <source>
        <dbReference type="PROSITE" id="PS50931"/>
    </source>
</evidence>
<dbReference type="InterPro" id="IPR000847">
    <property type="entry name" value="LysR_HTH_N"/>
</dbReference>
<dbReference type="PANTHER" id="PTHR30118">
    <property type="entry name" value="HTH-TYPE TRANSCRIPTIONAL REGULATOR LEUO-RELATED"/>
    <property type="match status" value="1"/>
</dbReference>
<evidence type="ECO:0000256" key="5">
    <source>
        <dbReference type="ARBA" id="ARBA00023163"/>
    </source>
</evidence>
<organism evidence="7 8">
    <name type="scientific">Nitratireductor aquimarinus</name>
    <dbReference type="NCBI Taxonomy" id="889300"/>
    <lineage>
        <taxon>Bacteria</taxon>
        <taxon>Pseudomonadati</taxon>
        <taxon>Pseudomonadota</taxon>
        <taxon>Alphaproteobacteria</taxon>
        <taxon>Hyphomicrobiales</taxon>
        <taxon>Phyllobacteriaceae</taxon>
        <taxon>Nitratireductor</taxon>
    </lineage>
</organism>
<dbReference type="EMBL" id="JAWLIP010000001">
    <property type="protein sequence ID" value="MDV6225323.1"/>
    <property type="molecule type" value="Genomic_DNA"/>
</dbReference>
<sequence length="305" mass="32744">MNEIHILDVDLNLLKVFEAIYEEGSASRAALRLGLTQSAVSAAVSRLRTVYQDRLFERGGGGMVPTARAHELSATVREALNLCRKTLLATDEGSRSFSDRTISIGLSDDLEIAIGRALADRLRVDAPGLRLLLRQTNSYQATDMLAGRTVDLVLAAGGFTSRSIGRQTVMTGGYSCVAQKRPGGGAAELDLEAFLQRDHLLISSGGYVGIVDDALFAFGLRRRVEVSTTHFAAVPFLLSGENAIATMPTHAARAVAQLAGLEVLSCPLELPAYGIELGWRPDVLRDPAVLVVRDAIVSVFEELPL</sequence>
<dbReference type="InterPro" id="IPR036390">
    <property type="entry name" value="WH_DNA-bd_sf"/>
</dbReference>
<dbReference type="InterPro" id="IPR005119">
    <property type="entry name" value="LysR_subst-bd"/>
</dbReference>
<reference evidence="7 8" key="1">
    <citation type="submission" date="2023-10" db="EMBL/GenBank/DDBJ databases">
        <authorList>
            <person name="Venkata Ramana C."/>
            <person name="Sasikala C."/>
            <person name="Dhurka M."/>
        </authorList>
    </citation>
    <scope>NUCLEOTIDE SEQUENCE [LARGE SCALE GENOMIC DNA]</scope>
    <source>
        <strain evidence="7 8">KCTC 32151</strain>
    </source>
</reference>
<dbReference type="SUPFAM" id="SSF53850">
    <property type="entry name" value="Periplasmic binding protein-like II"/>
    <property type="match status" value="1"/>
</dbReference>
<keyword evidence="5" id="KW-0804">Transcription</keyword>
<dbReference type="Pfam" id="PF03466">
    <property type="entry name" value="LysR_substrate"/>
    <property type="match status" value="1"/>
</dbReference>
<feature type="domain" description="HTH lysR-type" evidence="6">
    <location>
        <begin position="9"/>
        <end position="66"/>
    </location>
</feature>
<dbReference type="InterPro" id="IPR036388">
    <property type="entry name" value="WH-like_DNA-bd_sf"/>
</dbReference>
<dbReference type="InterPro" id="IPR050389">
    <property type="entry name" value="LysR-type_TF"/>
</dbReference>
<accession>A0ABU4AGE6</accession>
<keyword evidence="2" id="KW-0536">Nodulation</keyword>
<dbReference type="PROSITE" id="PS50931">
    <property type="entry name" value="HTH_LYSR"/>
    <property type="match status" value="1"/>
</dbReference>
<keyword evidence="3" id="KW-0805">Transcription regulation</keyword>
<evidence type="ECO:0000256" key="4">
    <source>
        <dbReference type="ARBA" id="ARBA00023125"/>
    </source>
</evidence>
<evidence type="ECO:0000313" key="7">
    <source>
        <dbReference type="EMBL" id="MDV6225323.1"/>
    </source>
</evidence>
<protein>
    <submittedName>
        <fullName evidence="7">LysR family transcriptional regulator</fullName>
    </submittedName>
</protein>
<evidence type="ECO:0000256" key="2">
    <source>
        <dbReference type="ARBA" id="ARBA00022458"/>
    </source>
</evidence>
<dbReference type="RefSeq" id="WP_317560445.1">
    <property type="nucleotide sequence ID" value="NZ_JAWLIP010000001.1"/>
</dbReference>
<dbReference type="Gene3D" id="1.10.10.10">
    <property type="entry name" value="Winged helix-like DNA-binding domain superfamily/Winged helix DNA-binding domain"/>
    <property type="match status" value="1"/>
</dbReference>
<dbReference type="Proteomes" id="UP001185659">
    <property type="component" value="Unassembled WGS sequence"/>
</dbReference>
<comment type="similarity">
    <text evidence="1">Belongs to the LysR transcriptional regulatory family.</text>
</comment>
<dbReference type="Pfam" id="PF00126">
    <property type="entry name" value="HTH_1"/>
    <property type="match status" value="1"/>
</dbReference>
<proteinExistence type="inferred from homology"/>
<gene>
    <name evidence="7" type="ORF">R2G56_03405</name>
</gene>
<keyword evidence="4" id="KW-0238">DNA-binding</keyword>